<feature type="compositionally biased region" description="Basic and acidic residues" evidence="1">
    <location>
        <begin position="251"/>
        <end position="260"/>
    </location>
</feature>
<dbReference type="InterPro" id="IPR018330">
    <property type="entry name" value="RecT_fam"/>
</dbReference>
<keyword evidence="3" id="KW-1185">Reference proteome</keyword>
<protein>
    <submittedName>
        <fullName evidence="2">Recombination protein RecT</fullName>
    </submittedName>
</protein>
<evidence type="ECO:0000313" key="3">
    <source>
        <dbReference type="Proteomes" id="UP000184038"/>
    </source>
</evidence>
<accession>A0A1M7NJ35</accession>
<proteinExistence type="predicted"/>
<evidence type="ECO:0000256" key="1">
    <source>
        <dbReference type="SAM" id="MobiDB-lite"/>
    </source>
</evidence>
<dbReference type="OrthoDB" id="1045432at2"/>
<evidence type="ECO:0000313" key="2">
    <source>
        <dbReference type="EMBL" id="SHN03281.1"/>
    </source>
</evidence>
<dbReference type="InterPro" id="IPR004590">
    <property type="entry name" value="ssDNA_annealing_RecT"/>
</dbReference>
<dbReference type="GO" id="GO:0006259">
    <property type="term" value="P:DNA metabolic process"/>
    <property type="evidence" value="ECO:0007669"/>
    <property type="project" value="InterPro"/>
</dbReference>
<dbReference type="STRING" id="1120996.SAMN02746066_04502"/>
<dbReference type="Proteomes" id="UP000184038">
    <property type="component" value="Unassembled WGS sequence"/>
</dbReference>
<reference evidence="2 3" key="1">
    <citation type="submission" date="2016-11" db="EMBL/GenBank/DDBJ databases">
        <authorList>
            <person name="Jaros S."/>
            <person name="Januszkiewicz K."/>
            <person name="Wedrychowicz H."/>
        </authorList>
    </citation>
    <scope>NUCLEOTIDE SEQUENCE [LARGE SCALE GENOMIC DNA]</scope>
    <source>
        <strain evidence="2 3">DSM 15930</strain>
    </source>
</reference>
<feature type="region of interest" description="Disordered" evidence="1">
    <location>
        <begin position="245"/>
        <end position="277"/>
    </location>
</feature>
<dbReference type="EMBL" id="FRCP01000029">
    <property type="protein sequence ID" value="SHN03281.1"/>
    <property type="molecule type" value="Genomic_DNA"/>
</dbReference>
<dbReference type="GO" id="GO:0003677">
    <property type="term" value="F:DNA binding"/>
    <property type="evidence" value="ECO:0007669"/>
    <property type="project" value="InterPro"/>
</dbReference>
<dbReference type="RefSeq" id="WP_073291682.1">
    <property type="nucleotide sequence ID" value="NZ_FRCP01000029.1"/>
</dbReference>
<dbReference type="NCBIfam" id="TIGR00616">
    <property type="entry name" value="rect"/>
    <property type="match status" value="1"/>
</dbReference>
<dbReference type="Pfam" id="PF03837">
    <property type="entry name" value="RecT"/>
    <property type="match status" value="1"/>
</dbReference>
<name>A0A1M7NJ35_9FIRM</name>
<gene>
    <name evidence="2" type="ORF">SAMN02746066_04502</name>
</gene>
<organism evidence="2 3">
    <name type="scientific">Anaerosporobacter mobilis DSM 15930</name>
    <dbReference type="NCBI Taxonomy" id="1120996"/>
    <lineage>
        <taxon>Bacteria</taxon>
        <taxon>Bacillati</taxon>
        <taxon>Bacillota</taxon>
        <taxon>Clostridia</taxon>
        <taxon>Lachnospirales</taxon>
        <taxon>Lachnospiraceae</taxon>
        <taxon>Anaerosporobacter</taxon>
    </lineage>
</organism>
<sequence length="277" mass="31505">MSNEVSVIGQVKNFLSQDSVKQRFNEVLGSKAPQFMASITNAIQANKQLQECVPSTIMSAAFVAASYDLPIDSNLGFSALVPYKDYKNKVTNAQFQMMYKGFVQLAIRSGAYENMNVSEVYEDELETYNPITGELKLVTDFSKCTQRKEGKKDKVVGFYAWFKLLTGFRKELYMTVDECRNHAIQYSASYKQDLNKGWSSSKWTTDFDSMARKTVLKLLLSRWGVLSVDMQRAIQDDQKVYSDELQEGEYADNKEVKEDAPNPFVPQGSEVEHDPNE</sequence>
<dbReference type="AlphaFoldDB" id="A0A1M7NJ35"/>